<evidence type="ECO:0000313" key="6">
    <source>
        <dbReference type="Proteomes" id="UP000178606"/>
    </source>
</evidence>
<dbReference type="PANTHER" id="PTHR40137">
    <property type="entry name" value="PROTEIN GVPK 1"/>
    <property type="match status" value="1"/>
</dbReference>
<dbReference type="Pfam" id="PF05121">
    <property type="entry name" value="GvpK"/>
    <property type="match status" value="1"/>
</dbReference>
<evidence type="ECO:0000256" key="3">
    <source>
        <dbReference type="ARBA" id="ARBA00035659"/>
    </source>
</evidence>
<comment type="subcellular location">
    <subcellularLocation>
        <location evidence="2">Gas vesicle</location>
    </subcellularLocation>
</comment>
<dbReference type="EMBL" id="MFKF01000308">
    <property type="protein sequence ID" value="OGG46506.1"/>
    <property type="molecule type" value="Genomic_DNA"/>
</dbReference>
<evidence type="ECO:0000256" key="2">
    <source>
        <dbReference type="ARBA" id="ARBA00035108"/>
    </source>
</evidence>
<dbReference type="PANTHER" id="PTHR40137:SF2">
    <property type="entry name" value="PROTEIN GVPK 1"/>
    <property type="match status" value="1"/>
</dbReference>
<feature type="coiled-coil region" evidence="4">
    <location>
        <begin position="74"/>
        <end position="101"/>
    </location>
</feature>
<protein>
    <submittedName>
        <fullName evidence="5">Gas vesicle protein GvpK</fullName>
    </submittedName>
</protein>
<reference evidence="5 6" key="1">
    <citation type="journal article" date="2016" name="Nat. Commun.">
        <title>Thousands of microbial genomes shed light on interconnected biogeochemical processes in an aquifer system.</title>
        <authorList>
            <person name="Anantharaman K."/>
            <person name="Brown C.T."/>
            <person name="Hug L.A."/>
            <person name="Sharon I."/>
            <person name="Castelle C.J."/>
            <person name="Probst A.J."/>
            <person name="Thomas B.C."/>
            <person name="Singh A."/>
            <person name="Wilkins M.J."/>
            <person name="Karaoz U."/>
            <person name="Brodie E.L."/>
            <person name="Williams K.H."/>
            <person name="Hubbard S.S."/>
            <person name="Banfield J.F."/>
        </authorList>
    </citation>
    <scope>NUCLEOTIDE SEQUENCE [LARGE SCALE GENOMIC DNA]</scope>
    <source>
        <strain evidence="6">RIFCSPLOWO2_12_FULL_64_10</strain>
    </source>
</reference>
<accession>A0A1F6CBH3</accession>
<evidence type="ECO:0000256" key="4">
    <source>
        <dbReference type="SAM" id="Coils"/>
    </source>
</evidence>
<gene>
    <name evidence="5" type="ORF">A3F84_25630</name>
</gene>
<comment type="similarity">
    <text evidence="3">Belongs to the gas vesicle GvpK family.</text>
</comment>
<proteinExistence type="inferred from homology"/>
<comment type="caution">
    <text evidence="5">The sequence shown here is derived from an EMBL/GenBank/DDBJ whole genome shotgun (WGS) entry which is preliminary data.</text>
</comment>
<sequence length="113" mass="12831">MPLTEDKTVASQDISDFARVMRADPLPRRLCLKEDDVQNGLGRLVLTLVKLLHELLERQAIRRVESGSLTEAEVERLGVALMRQAEEIERLRKAFNLQEEDLNLDLGPLGKLL</sequence>
<dbReference type="InterPro" id="IPR007805">
    <property type="entry name" value="GvpK"/>
</dbReference>
<dbReference type="GO" id="GO:0031411">
    <property type="term" value="C:gas vesicle"/>
    <property type="evidence" value="ECO:0007669"/>
    <property type="project" value="UniProtKB-SubCell"/>
</dbReference>
<keyword evidence="4" id="KW-0175">Coiled coil</keyword>
<dbReference type="Proteomes" id="UP000178606">
    <property type="component" value="Unassembled WGS sequence"/>
</dbReference>
<keyword evidence="1" id="KW-0304">Gas vesicle</keyword>
<dbReference type="AlphaFoldDB" id="A0A1F6CBH3"/>
<evidence type="ECO:0000313" key="5">
    <source>
        <dbReference type="EMBL" id="OGG46506.1"/>
    </source>
</evidence>
<dbReference type="GO" id="GO:0031412">
    <property type="term" value="P:gas vesicle organization"/>
    <property type="evidence" value="ECO:0007669"/>
    <property type="project" value="InterPro"/>
</dbReference>
<evidence type="ECO:0000256" key="1">
    <source>
        <dbReference type="ARBA" id="ARBA00022987"/>
    </source>
</evidence>
<organism evidence="5 6">
    <name type="scientific">Handelsmanbacteria sp. (strain RIFCSPLOWO2_12_FULL_64_10)</name>
    <dbReference type="NCBI Taxonomy" id="1817868"/>
    <lineage>
        <taxon>Bacteria</taxon>
        <taxon>Candidatus Handelsmaniibacteriota</taxon>
    </lineage>
</organism>
<name>A0A1F6CBH3_HANXR</name>